<dbReference type="PANTHER" id="PTHR46082:SF11">
    <property type="entry name" value="AAA+ ATPASE DOMAIN-CONTAINING PROTEIN-RELATED"/>
    <property type="match status" value="1"/>
</dbReference>
<feature type="repeat" description="TPR" evidence="1">
    <location>
        <begin position="978"/>
        <end position="1011"/>
    </location>
</feature>
<dbReference type="InterPro" id="IPR019734">
    <property type="entry name" value="TPR_rpt"/>
</dbReference>
<feature type="repeat" description="TPR" evidence="1">
    <location>
        <begin position="895"/>
        <end position="928"/>
    </location>
</feature>
<evidence type="ECO:0008006" key="7">
    <source>
        <dbReference type="Google" id="ProtNLM"/>
    </source>
</evidence>
<dbReference type="Gene3D" id="3.40.50.1580">
    <property type="entry name" value="Nucleoside phosphorylase domain"/>
    <property type="match status" value="1"/>
</dbReference>
<evidence type="ECO:0000259" key="4">
    <source>
        <dbReference type="Pfam" id="PF01048"/>
    </source>
</evidence>
<accession>A0A0D2IR23</accession>
<dbReference type="Proteomes" id="UP000053617">
    <property type="component" value="Unassembled WGS sequence"/>
</dbReference>
<name>A0A0D2IR23_9EURO</name>
<organism evidence="5 6">
    <name type="scientific">Rhinocladiella mackenziei CBS 650.93</name>
    <dbReference type="NCBI Taxonomy" id="1442369"/>
    <lineage>
        <taxon>Eukaryota</taxon>
        <taxon>Fungi</taxon>
        <taxon>Dikarya</taxon>
        <taxon>Ascomycota</taxon>
        <taxon>Pezizomycotina</taxon>
        <taxon>Eurotiomycetes</taxon>
        <taxon>Chaetothyriomycetidae</taxon>
        <taxon>Chaetothyriales</taxon>
        <taxon>Herpotrichiellaceae</taxon>
        <taxon>Rhinocladiella</taxon>
    </lineage>
</organism>
<dbReference type="GO" id="GO:0009116">
    <property type="term" value="P:nucleoside metabolic process"/>
    <property type="evidence" value="ECO:0007669"/>
    <property type="project" value="InterPro"/>
</dbReference>
<dbReference type="Pfam" id="PF13374">
    <property type="entry name" value="TPR_10"/>
    <property type="match status" value="1"/>
</dbReference>
<dbReference type="InterPro" id="IPR053137">
    <property type="entry name" value="NLR-like"/>
</dbReference>
<feature type="repeat" description="TPR" evidence="1">
    <location>
        <begin position="1020"/>
        <end position="1053"/>
    </location>
</feature>
<sequence length="1100" mass="123700">MSGTKRGLEDSQGSNAPKRGKLNLGYEEGQGLPRRATASTFSHNDYTVGWICALPLEMTAAIAMLDDIHPDLHNYPNDHNTYMLGKIGVHNVVVACLPSGVYGTTSAAAVANQMLSSFRSIRIGLMVGIGGGVPHEHADIRLGDVVVSKPTESFGGVVQYDYGKTVGEGGFKHTGTLNKPPQELLTAISKLQAYHRLKPSRIPEYLSEMVAKYPTMIPESSYPGRQQDRLFEAQYEHIDPEGACDNCDSSKLVTRSSRDGNDPVIHYGLIASGNQVMKHGGTRDKLAQQLGILCFEMEAAGLMDSFPCLIIRGICDYADSHKNKQWQRYAAATAAAYAKELLSVIPVSQITKTSTVVKISEEHKVAFSLRGLPLVNQFVPRDVEMSCLEEFFRPESLDPTSRKLFVIYGLGGIGKTQLAVEFARKHQRKFSAVFWLDGSSKDKLRQSFVDAAYRLPQGQLTANIPEALQQSKISADIIGKGVLQWLALPSNQRWLLIIDNVEYDHCWNERDSEAYDLKEYLPQADHGSILITSRLETLTRIGSGSFKLEKVNDQQAIAIIENNAGRPVHGLIIERLDGLPLALTQAGSYLRQTNMAASVYIKYYDEKWTDLMKKEARFPLQEYIDHSVLTTWAMSYEKVKNESEEAAGLLKLWGFLDREDVWYDLIACGSALETDNVPEWLKRLAENELDFYETLGLLSRYSLVDAKEEVSSHSIHPVLHKWCYHLANQREAEVLAWLAAGIVAEMVPDESEPEYWRLERRLLPHGNWVFQMIEKGGLEGFNGLQLALNACVCFRLGFLFSRQAKLDETEKMFQWALRGWEKEFGPEHTLTCLALNNLGIVYDDQGKLADSEMMLQRGAAGISEDARFREHTSRDRPIFRLIFPGRENALLLEHAATVNNLGNLYKRQGKLTEAERMYTQALQAKKVLGPEHKATLDTVTNMGNLYENQGRLAEAEQMYHQALQGYERTLGPEHISTLLVVNNLGTMYGKHGKLTEAEQMYHRALQGYEKTLGPEHKTTLDTVTNLGTLYKDRGKLAEAEQMYHRALRGYEKVLGPEHKATLDIVTDLWKLYENQGRLAEAEQMFRRVLRGYEEMLGFAV</sequence>
<feature type="repeat" description="TPR" evidence="1">
    <location>
        <begin position="936"/>
        <end position="969"/>
    </location>
</feature>
<dbReference type="InterPro" id="IPR011990">
    <property type="entry name" value="TPR-like_helical_dom_sf"/>
</dbReference>
<dbReference type="InterPro" id="IPR000845">
    <property type="entry name" value="Nucleoside_phosphorylase_d"/>
</dbReference>
<keyword evidence="6" id="KW-1185">Reference proteome</keyword>
<dbReference type="STRING" id="1442369.A0A0D2IR23"/>
<dbReference type="AlphaFoldDB" id="A0A0D2IR23"/>
<feature type="domain" description="Nucleoside phosphorylase" evidence="4">
    <location>
        <begin position="48"/>
        <end position="341"/>
    </location>
</feature>
<dbReference type="GO" id="GO:0003824">
    <property type="term" value="F:catalytic activity"/>
    <property type="evidence" value="ECO:0007669"/>
    <property type="project" value="InterPro"/>
</dbReference>
<feature type="domain" description="NB-ARC" evidence="3">
    <location>
        <begin position="401"/>
        <end position="563"/>
    </location>
</feature>
<dbReference type="VEuPathDB" id="FungiDB:Z518_03583"/>
<proteinExistence type="predicted"/>
<evidence type="ECO:0000313" key="6">
    <source>
        <dbReference type="Proteomes" id="UP000053617"/>
    </source>
</evidence>
<evidence type="ECO:0000313" key="5">
    <source>
        <dbReference type="EMBL" id="KIX05611.1"/>
    </source>
</evidence>
<feature type="region of interest" description="Disordered" evidence="2">
    <location>
        <begin position="1"/>
        <end position="26"/>
    </location>
</feature>
<dbReference type="SMART" id="SM00028">
    <property type="entry name" value="TPR"/>
    <property type="match status" value="7"/>
</dbReference>
<dbReference type="InterPro" id="IPR027417">
    <property type="entry name" value="P-loop_NTPase"/>
</dbReference>
<dbReference type="EMBL" id="KN847477">
    <property type="protein sequence ID" value="KIX05611.1"/>
    <property type="molecule type" value="Genomic_DNA"/>
</dbReference>
<dbReference type="PANTHER" id="PTHR46082">
    <property type="entry name" value="ATP/GTP-BINDING PROTEIN-RELATED"/>
    <property type="match status" value="1"/>
</dbReference>
<dbReference type="Pfam" id="PF01048">
    <property type="entry name" value="PNP_UDP_1"/>
    <property type="match status" value="1"/>
</dbReference>
<protein>
    <recommendedName>
        <fullName evidence="7">Nucleoside phosphorylase domain-containing protein</fullName>
    </recommendedName>
</protein>
<dbReference type="PRINTS" id="PR00364">
    <property type="entry name" value="DISEASERSIST"/>
</dbReference>
<reference evidence="5 6" key="1">
    <citation type="submission" date="2015-01" db="EMBL/GenBank/DDBJ databases">
        <title>The Genome Sequence of Rhinocladiella mackenzie CBS 650.93.</title>
        <authorList>
            <consortium name="The Broad Institute Genomics Platform"/>
            <person name="Cuomo C."/>
            <person name="de Hoog S."/>
            <person name="Gorbushina A."/>
            <person name="Stielow B."/>
            <person name="Teixiera M."/>
            <person name="Abouelleil A."/>
            <person name="Chapman S.B."/>
            <person name="Priest M."/>
            <person name="Young S.K."/>
            <person name="Wortman J."/>
            <person name="Nusbaum C."/>
            <person name="Birren B."/>
        </authorList>
    </citation>
    <scope>NUCLEOTIDE SEQUENCE [LARGE SCALE GENOMIC DNA]</scope>
    <source>
        <strain evidence="5 6">CBS 650.93</strain>
    </source>
</reference>
<evidence type="ECO:0000259" key="3">
    <source>
        <dbReference type="Pfam" id="PF00931"/>
    </source>
</evidence>
<evidence type="ECO:0000256" key="2">
    <source>
        <dbReference type="SAM" id="MobiDB-lite"/>
    </source>
</evidence>
<dbReference type="OrthoDB" id="194358at2759"/>
<dbReference type="GO" id="GO:0043531">
    <property type="term" value="F:ADP binding"/>
    <property type="evidence" value="ECO:0007669"/>
    <property type="project" value="InterPro"/>
</dbReference>
<dbReference type="HOGENOM" id="CLU_000288_125_3_1"/>
<dbReference type="SUPFAM" id="SSF48452">
    <property type="entry name" value="TPR-like"/>
    <property type="match status" value="3"/>
</dbReference>
<dbReference type="Gene3D" id="3.40.50.300">
    <property type="entry name" value="P-loop containing nucleotide triphosphate hydrolases"/>
    <property type="match status" value="1"/>
</dbReference>
<gene>
    <name evidence="5" type="ORF">Z518_03583</name>
</gene>
<dbReference type="GeneID" id="25291654"/>
<dbReference type="SUPFAM" id="SSF52540">
    <property type="entry name" value="P-loop containing nucleoside triphosphate hydrolases"/>
    <property type="match status" value="1"/>
</dbReference>
<keyword evidence="1" id="KW-0802">TPR repeat</keyword>
<dbReference type="SUPFAM" id="SSF53167">
    <property type="entry name" value="Purine and uridine phosphorylases"/>
    <property type="match status" value="1"/>
</dbReference>
<dbReference type="PROSITE" id="PS50005">
    <property type="entry name" value="TPR"/>
    <property type="match status" value="4"/>
</dbReference>
<dbReference type="Pfam" id="PF00931">
    <property type="entry name" value="NB-ARC"/>
    <property type="match status" value="1"/>
</dbReference>
<dbReference type="InterPro" id="IPR002182">
    <property type="entry name" value="NB-ARC"/>
</dbReference>
<dbReference type="Gene3D" id="1.25.40.10">
    <property type="entry name" value="Tetratricopeptide repeat domain"/>
    <property type="match status" value="2"/>
</dbReference>
<dbReference type="RefSeq" id="XP_013272747.1">
    <property type="nucleotide sequence ID" value="XM_013417293.1"/>
</dbReference>
<evidence type="ECO:0000256" key="1">
    <source>
        <dbReference type="PROSITE-ProRule" id="PRU00339"/>
    </source>
</evidence>
<dbReference type="Pfam" id="PF13424">
    <property type="entry name" value="TPR_12"/>
    <property type="match status" value="3"/>
</dbReference>
<dbReference type="InterPro" id="IPR035994">
    <property type="entry name" value="Nucleoside_phosphorylase_sf"/>
</dbReference>